<evidence type="ECO:0008006" key="5">
    <source>
        <dbReference type="Google" id="ProtNLM"/>
    </source>
</evidence>
<keyword evidence="4" id="KW-1185">Reference proteome</keyword>
<dbReference type="InterPro" id="IPR043914">
    <property type="entry name" value="DUF5763"/>
</dbReference>
<evidence type="ECO:0000256" key="2">
    <source>
        <dbReference type="SAM" id="SignalP"/>
    </source>
</evidence>
<name>A0ABV2LV86_9FLAO</name>
<dbReference type="SUPFAM" id="SSF57884">
    <property type="entry name" value="Ada DNA repair protein, N-terminal domain (N-Ada 10)"/>
    <property type="match status" value="1"/>
</dbReference>
<protein>
    <recommendedName>
        <fullName evidence="5">DUF4189 domain-containing protein</fullName>
    </recommendedName>
</protein>
<dbReference type="InterPro" id="IPR035451">
    <property type="entry name" value="Ada-like_dom_sf"/>
</dbReference>
<reference evidence="3 4" key="1">
    <citation type="submission" date="2024-06" db="EMBL/GenBank/DDBJ databases">
        <title>Genomic Encyclopedia of Type Strains, Phase IV (KMG-IV): sequencing the most valuable type-strain genomes for metagenomic binning, comparative biology and taxonomic classification.</title>
        <authorList>
            <person name="Goeker M."/>
        </authorList>
    </citation>
    <scope>NUCLEOTIDE SEQUENCE [LARGE SCALE GENOMIC DNA]</scope>
    <source>
        <strain evidence="3 4">DSM 29388</strain>
    </source>
</reference>
<dbReference type="Pfam" id="PF19067">
    <property type="entry name" value="DUF5763"/>
    <property type="match status" value="1"/>
</dbReference>
<proteinExistence type="predicted"/>
<feature type="compositionally biased region" description="Polar residues" evidence="1">
    <location>
        <begin position="59"/>
        <end position="78"/>
    </location>
</feature>
<feature type="signal peptide" evidence="2">
    <location>
        <begin position="1"/>
        <end position="20"/>
    </location>
</feature>
<gene>
    <name evidence="3" type="ORF">ABID46_002059</name>
</gene>
<feature type="chain" id="PRO_5047026005" description="DUF4189 domain-containing protein" evidence="2">
    <location>
        <begin position="21"/>
        <end position="123"/>
    </location>
</feature>
<feature type="region of interest" description="Disordered" evidence="1">
    <location>
        <begin position="54"/>
        <end position="82"/>
    </location>
</feature>
<organism evidence="3 4">
    <name type="scientific">Moheibacter stercoris</name>
    <dbReference type="NCBI Taxonomy" id="1628251"/>
    <lineage>
        <taxon>Bacteria</taxon>
        <taxon>Pseudomonadati</taxon>
        <taxon>Bacteroidota</taxon>
        <taxon>Flavobacteriia</taxon>
        <taxon>Flavobacteriales</taxon>
        <taxon>Weeksellaceae</taxon>
        <taxon>Moheibacter</taxon>
    </lineage>
</organism>
<comment type="caution">
    <text evidence="3">The sequence shown here is derived from an EMBL/GenBank/DDBJ whole genome shotgun (WGS) entry which is preliminary data.</text>
</comment>
<sequence length="123" mass="13207">MMKGMFLISFFLCLSISAFAQMVYKTPSGEKYHTATCRYVKNVSESMSVEQAKKRGLSPCSQCKPSSGSNASTKSNGSLGIKSGEAKGANALSTQCKGTTKAGTRCKHITKNVNGYCHQHEPN</sequence>
<accession>A0ABV2LV86</accession>
<keyword evidence="2" id="KW-0732">Signal</keyword>
<dbReference type="Proteomes" id="UP001549146">
    <property type="component" value="Unassembled WGS sequence"/>
</dbReference>
<evidence type="ECO:0000256" key="1">
    <source>
        <dbReference type="SAM" id="MobiDB-lite"/>
    </source>
</evidence>
<evidence type="ECO:0000313" key="3">
    <source>
        <dbReference type="EMBL" id="MET3732470.1"/>
    </source>
</evidence>
<dbReference type="EMBL" id="JBEPMO010000013">
    <property type="protein sequence ID" value="MET3732470.1"/>
    <property type="molecule type" value="Genomic_DNA"/>
</dbReference>
<evidence type="ECO:0000313" key="4">
    <source>
        <dbReference type="Proteomes" id="UP001549146"/>
    </source>
</evidence>